<evidence type="ECO:0000313" key="5">
    <source>
        <dbReference type="EMBL" id="OAQ08318.1"/>
    </source>
</evidence>
<dbReference type="InterPro" id="IPR044946">
    <property type="entry name" value="Restrct_endonuc_typeI_TRD_sf"/>
</dbReference>
<comment type="similarity">
    <text evidence="1">Belongs to the type-I restriction system S methylase family.</text>
</comment>
<feature type="domain" description="Type I restriction modification DNA specificity" evidence="4">
    <location>
        <begin position="229"/>
        <end position="391"/>
    </location>
</feature>
<evidence type="ECO:0000256" key="1">
    <source>
        <dbReference type="ARBA" id="ARBA00010923"/>
    </source>
</evidence>
<dbReference type="RefSeq" id="WP_064208673.1">
    <property type="nucleotide sequence ID" value="NZ_LVKH01000059.1"/>
</dbReference>
<dbReference type="EMBL" id="LVKI01000013">
    <property type="protein sequence ID" value="OAQ08318.1"/>
    <property type="molecule type" value="Genomic_DNA"/>
</dbReference>
<gene>
    <name evidence="5" type="ORF">A3O14_04205</name>
</gene>
<evidence type="ECO:0000256" key="2">
    <source>
        <dbReference type="ARBA" id="ARBA00022747"/>
    </source>
</evidence>
<name>A0A179CTC3_9LACO</name>
<dbReference type="OrthoDB" id="9795776at2"/>
<comment type="caution">
    <text evidence="5">The sequence shown here is derived from an EMBL/GenBank/DDBJ whole genome shotgun (WGS) entry which is preliminary data.</text>
</comment>
<dbReference type="GO" id="GO:0003677">
    <property type="term" value="F:DNA binding"/>
    <property type="evidence" value="ECO:0007669"/>
    <property type="project" value="UniProtKB-KW"/>
</dbReference>
<feature type="domain" description="Type I restriction modification DNA specificity" evidence="4">
    <location>
        <begin position="22"/>
        <end position="198"/>
    </location>
</feature>
<evidence type="ECO:0000256" key="3">
    <source>
        <dbReference type="ARBA" id="ARBA00023125"/>
    </source>
</evidence>
<dbReference type="GO" id="GO:0009307">
    <property type="term" value="P:DNA restriction-modification system"/>
    <property type="evidence" value="ECO:0007669"/>
    <property type="project" value="UniProtKB-KW"/>
</dbReference>
<organism evidence="5 6">
    <name type="scientific">Ligilactobacillus aviarius</name>
    <dbReference type="NCBI Taxonomy" id="1606"/>
    <lineage>
        <taxon>Bacteria</taxon>
        <taxon>Bacillati</taxon>
        <taxon>Bacillota</taxon>
        <taxon>Bacilli</taxon>
        <taxon>Lactobacillales</taxon>
        <taxon>Lactobacillaceae</taxon>
        <taxon>Ligilactobacillus</taxon>
    </lineage>
</organism>
<dbReference type="AlphaFoldDB" id="A0A179CTC3"/>
<keyword evidence="3" id="KW-0238">DNA-binding</keyword>
<sequence>MIKADKEGQRKAPILRFKGFTDDWEQRELGQLMEIGSVKRIHMNEWKNTGVPFFRARDIVAKFNNKKISDSIYISEETYNSNILKSGKVKKGQLLITGVGTIGIPYLITDDSPLYFKDGNVIWLKNNNYDGNFIFYFFTTNLFKNYLFKITGTGTVGTYTIENAKKTPISTPQINEQIKIGKLFNILENLLALYDRKLKLLSQVKKYFLDNLFAEKEYPNLRFKYFKKDKWEKTSLNSIVTYSNGKAHEKEINNKGNLDLVMMNSITTGGRLITKKKILSPQDTLNKNDIVIVLSDIAKGELIGKSSVIPCDNQYVLNQRIGCLHPTLNIDSFFVSKYINQKNRYFKSHAAGTSQINLSRSDVLNCTIYIPKVDEQHCVSNFIINVEKIINFYEYKKRHIIQIKNILLNTMFI</sequence>
<reference evidence="6" key="1">
    <citation type="submission" date="2016-03" db="EMBL/GenBank/DDBJ databases">
        <authorList>
            <person name="Johnson T.J."/>
            <person name="Youmans B."/>
            <person name="Case K."/>
            <person name="Noll S."/>
        </authorList>
    </citation>
    <scope>NUCLEOTIDE SEQUENCE [LARGE SCALE GENOMIC DNA]</scope>
    <source>
        <strain evidence="6">UMNLAv8</strain>
    </source>
</reference>
<dbReference type="Gene3D" id="3.90.220.20">
    <property type="entry name" value="DNA methylase specificity domains"/>
    <property type="match status" value="2"/>
</dbReference>
<dbReference type="PANTHER" id="PTHR30408:SF12">
    <property type="entry name" value="TYPE I RESTRICTION ENZYME MJAVIII SPECIFICITY SUBUNIT"/>
    <property type="match status" value="1"/>
</dbReference>
<dbReference type="Pfam" id="PF01420">
    <property type="entry name" value="Methylase_S"/>
    <property type="match status" value="2"/>
</dbReference>
<dbReference type="InterPro" id="IPR052021">
    <property type="entry name" value="Type-I_RS_S_subunit"/>
</dbReference>
<protein>
    <recommendedName>
        <fullName evidence="4">Type I restriction modification DNA specificity domain-containing protein</fullName>
    </recommendedName>
</protein>
<dbReference type="SUPFAM" id="SSF116734">
    <property type="entry name" value="DNA methylase specificity domain"/>
    <property type="match status" value="2"/>
</dbReference>
<proteinExistence type="inferred from homology"/>
<evidence type="ECO:0000313" key="6">
    <source>
        <dbReference type="Proteomes" id="UP000078520"/>
    </source>
</evidence>
<dbReference type="InterPro" id="IPR000055">
    <property type="entry name" value="Restrct_endonuc_typeI_TRD"/>
</dbReference>
<evidence type="ECO:0000259" key="4">
    <source>
        <dbReference type="Pfam" id="PF01420"/>
    </source>
</evidence>
<dbReference type="Gene3D" id="1.10.287.1120">
    <property type="entry name" value="Bipartite methylase S protein"/>
    <property type="match status" value="1"/>
</dbReference>
<dbReference type="Proteomes" id="UP000078520">
    <property type="component" value="Unassembled WGS sequence"/>
</dbReference>
<keyword evidence="2" id="KW-0680">Restriction system</keyword>
<accession>A0A179CTC3</accession>
<dbReference type="PANTHER" id="PTHR30408">
    <property type="entry name" value="TYPE-1 RESTRICTION ENZYME ECOKI SPECIFICITY PROTEIN"/>
    <property type="match status" value="1"/>
</dbReference>